<name>A0AAN7P4Q3_9COLE</name>
<dbReference type="Proteomes" id="UP001353858">
    <property type="component" value="Unassembled WGS sequence"/>
</dbReference>
<evidence type="ECO:0000313" key="2">
    <source>
        <dbReference type="Proteomes" id="UP001353858"/>
    </source>
</evidence>
<evidence type="ECO:0008006" key="3">
    <source>
        <dbReference type="Google" id="ProtNLM"/>
    </source>
</evidence>
<dbReference type="Gene3D" id="1.10.150.50">
    <property type="entry name" value="Transcription Factor, Ets-1"/>
    <property type="match status" value="1"/>
</dbReference>
<comment type="caution">
    <text evidence="1">The sequence shown here is derived from an EMBL/GenBank/DDBJ whole genome shotgun (WGS) entry which is preliminary data.</text>
</comment>
<proteinExistence type="predicted"/>
<keyword evidence="2" id="KW-1185">Reference proteome</keyword>
<evidence type="ECO:0000313" key="1">
    <source>
        <dbReference type="EMBL" id="KAK4874281.1"/>
    </source>
</evidence>
<organism evidence="1 2">
    <name type="scientific">Aquatica leii</name>
    <dbReference type="NCBI Taxonomy" id="1421715"/>
    <lineage>
        <taxon>Eukaryota</taxon>
        <taxon>Metazoa</taxon>
        <taxon>Ecdysozoa</taxon>
        <taxon>Arthropoda</taxon>
        <taxon>Hexapoda</taxon>
        <taxon>Insecta</taxon>
        <taxon>Pterygota</taxon>
        <taxon>Neoptera</taxon>
        <taxon>Endopterygota</taxon>
        <taxon>Coleoptera</taxon>
        <taxon>Polyphaga</taxon>
        <taxon>Elateriformia</taxon>
        <taxon>Elateroidea</taxon>
        <taxon>Lampyridae</taxon>
        <taxon>Luciolinae</taxon>
        <taxon>Aquatica</taxon>
    </lineage>
</organism>
<reference evidence="2" key="1">
    <citation type="submission" date="2023-01" db="EMBL/GenBank/DDBJ databases">
        <title>Key to firefly adult light organ development and bioluminescence: homeobox transcription factors regulate luciferase expression and transportation to peroxisome.</title>
        <authorList>
            <person name="Fu X."/>
        </authorList>
    </citation>
    <scope>NUCLEOTIDE SEQUENCE [LARGE SCALE GENOMIC DNA]</scope>
</reference>
<sequence length="162" mass="18434">MDELLIKWGCDDLIQTFKDNDISLENIYDLTADTIKELIPSVGKRIKFPKHFFSALAEVSTSTSSFDLESETTNSIDSATTPNITGNDNEINKQSKAEYNLVEYSILQPSFPNFDLATLLSTSPFGLSVLNFYKENNNLDHTRRNRLTDIIIKHIFNHIVKQ</sequence>
<dbReference type="AlphaFoldDB" id="A0AAN7P4Q3"/>
<accession>A0AAN7P4Q3</accession>
<dbReference type="EMBL" id="JARPUR010000006">
    <property type="protein sequence ID" value="KAK4874281.1"/>
    <property type="molecule type" value="Genomic_DNA"/>
</dbReference>
<gene>
    <name evidence="1" type="ORF">RN001_013641</name>
</gene>
<dbReference type="InterPro" id="IPR013761">
    <property type="entry name" value="SAM/pointed_sf"/>
</dbReference>
<protein>
    <recommendedName>
        <fullName evidence="3">SAM domain-containing protein</fullName>
    </recommendedName>
</protein>